<gene>
    <name evidence="2" type="ORF">GMARGA_LOCUS15978</name>
</gene>
<proteinExistence type="predicted"/>
<organism evidence="2 3">
    <name type="scientific">Gigaspora margarita</name>
    <dbReference type="NCBI Taxonomy" id="4874"/>
    <lineage>
        <taxon>Eukaryota</taxon>
        <taxon>Fungi</taxon>
        <taxon>Fungi incertae sedis</taxon>
        <taxon>Mucoromycota</taxon>
        <taxon>Glomeromycotina</taxon>
        <taxon>Glomeromycetes</taxon>
        <taxon>Diversisporales</taxon>
        <taxon>Gigasporaceae</taxon>
        <taxon>Gigaspora</taxon>
    </lineage>
</organism>
<dbReference type="Proteomes" id="UP000789901">
    <property type="component" value="Unassembled WGS sequence"/>
</dbReference>
<feature type="region of interest" description="Disordered" evidence="1">
    <location>
        <begin position="60"/>
        <end position="80"/>
    </location>
</feature>
<comment type="caution">
    <text evidence="2">The sequence shown here is derived from an EMBL/GenBank/DDBJ whole genome shotgun (WGS) entry which is preliminary data.</text>
</comment>
<evidence type="ECO:0000313" key="2">
    <source>
        <dbReference type="EMBL" id="CAG8746871.1"/>
    </source>
</evidence>
<reference evidence="2 3" key="1">
    <citation type="submission" date="2021-06" db="EMBL/GenBank/DDBJ databases">
        <authorList>
            <person name="Kallberg Y."/>
            <person name="Tangrot J."/>
            <person name="Rosling A."/>
        </authorList>
    </citation>
    <scope>NUCLEOTIDE SEQUENCE [LARGE SCALE GENOMIC DNA]</scope>
    <source>
        <strain evidence="2 3">120-4 pot B 10/14</strain>
    </source>
</reference>
<evidence type="ECO:0000313" key="3">
    <source>
        <dbReference type="Proteomes" id="UP000789901"/>
    </source>
</evidence>
<evidence type="ECO:0000256" key="1">
    <source>
        <dbReference type="SAM" id="MobiDB-lite"/>
    </source>
</evidence>
<dbReference type="EMBL" id="CAJVQB010011329">
    <property type="protein sequence ID" value="CAG8746871.1"/>
    <property type="molecule type" value="Genomic_DNA"/>
</dbReference>
<name>A0ABN7V9I8_GIGMA</name>
<keyword evidence="3" id="KW-1185">Reference proteome</keyword>
<accession>A0ABN7V9I8</accession>
<protein>
    <submittedName>
        <fullName evidence="2">36349_t:CDS:1</fullName>
    </submittedName>
</protein>
<sequence>MEHDNTALTTNKKIMVMSVFNYFQKNKHYQNTNLRKEVVLATGFGERTVDRILAKYDQNKEFKPPKYERHPLKEHQNYPI</sequence>